<dbReference type="GO" id="GO:0085034">
    <property type="term" value="P:symbiont-mediated suppression of host NF-kappaB cascade"/>
    <property type="evidence" value="ECO:0007669"/>
    <property type="project" value="UniProtKB-KW"/>
</dbReference>
<comment type="function">
    <text evidence="5">Suppresses the host immune response through NF-kappa-B inactivation. Possesses ankyrin repeat domains required for NF-kappa-B binding but lacks the regulatory regions required for dissociation from NF-kappa-B and degradation. Therefore, prevents host NF-kappa-B release and subsequent activation.</text>
</comment>
<keyword evidence="3" id="KW-1100">Inhibition of host NF-kappa-B by virus</keyword>
<evidence type="ECO:0000256" key="2">
    <source>
        <dbReference type="ARBA" id="ARBA00022737"/>
    </source>
</evidence>
<dbReference type="GeneID" id="5076313"/>
<dbReference type="Gene3D" id="1.25.40.20">
    <property type="entry name" value="Ankyrin repeat-containing domain"/>
    <property type="match status" value="1"/>
</dbReference>
<sequence length="159" mass="18366">MKTSQIEKLFRKHPVTGNTIFHELAYDGSLTVLKRIRDNLDEPCTFILQQFNCEGEFSIHVAAMMHRGRHAIRLIKLLRDLGADLDARDDQLENTVLHIAVVQRDHTLAKWLCKQSQIDINAEDVDGHTAYQLAQMDHDQYMMDILRIHGAQCNCDQQK</sequence>
<keyword evidence="4" id="KW-0040">ANK repeat</keyword>
<dbReference type="PROSITE" id="PS50088">
    <property type="entry name" value="ANK_REPEAT"/>
    <property type="match status" value="1"/>
</dbReference>
<evidence type="ECO:0000313" key="7">
    <source>
        <dbReference type="Proteomes" id="UP000204242"/>
    </source>
</evidence>
<dbReference type="SMART" id="SM00248">
    <property type="entry name" value="ANK"/>
    <property type="match status" value="4"/>
</dbReference>
<dbReference type="KEGG" id="vg:5076313"/>
<dbReference type="RefSeq" id="YP_001031264.1">
    <property type="nucleotide sequence ID" value="NC_008967.1"/>
</dbReference>
<evidence type="ECO:0000256" key="4">
    <source>
        <dbReference type="ARBA" id="ARBA00023043"/>
    </source>
</evidence>
<dbReference type="SUPFAM" id="SSF48403">
    <property type="entry name" value="Ankyrin repeat"/>
    <property type="match status" value="1"/>
</dbReference>
<dbReference type="Proteomes" id="UP000204242">
    <property type="component" value="Genome"/>
</dbReference>
<dbReference type="GO" id="GO:0051059">
    <property type="term" value="F:NF-kappaB binding"/>
    <property type="evidence" value="ECO:0007669"/>
    <property type="project" value="TreeGrafter"/>
</dbReference>
<accession>A2Q0F2</accession>
<dbReference type="Pfam" id="PF12796">
    <property type="entry name" value="Ank_2"/>
    <property type="match status" value="1"/>
</dbReference>
<protein>
    <submittedName>
        <fullName evidence="6">Vankyrin-b15.1</fullName>
    </submittedName>
</protein>
<keyword evidence="1" id="KW-0945">Host-virus interaction</keyword>
<reference evidence="6 7" key="1">
    <citation type="journal article" date="2007" name="Virology">
        <title>Shared and species-specific features among ichnovirus genomes.</title>
        <authorList>
            <person name="Tanaka K."/>
            <person name="Lapointe R."/>
            <person name="Barney W.E."/>
            <person name="Makkay A.M."/>
            <person name="Stoltz D."/>
            <person name="Cusson M."/>
            <person name="Webb B.A."/>
        </authorList>
    </citation>
    <scope>NUCLEOTIDE SEQUENCE [LARGE SCALE GENOMIC DNA]</scope>
</reference>
<dbReference type="InterPro" id="IPR002110">
    <property type="entry name" value="Ankyrin_rpt"/>
</dbReference>
<name>A2Q0F2_9VIRU</name>
<keyword evidence="2" id="KW-0677">Repeat</keyword>
<evidence type="ECO:0000256" key="3">
    <source>
        <dbReference type="ARBA" id="ARBA00022863"/>
    </source>
</evidence>
<proteinExistence type="predicted"/>
<organism evidence="6 7">
    <name type="scientific">Ichnoviriform fugitivi</name>
    <dbReference type="NCBI Taxonomy" id="265522"/>
    <lineage>
        <taxon>Viruses</taxon>
        <taxon>Viruses incertae sedis</taxon>
        <taxon>Polydnaviriformidae</taxon>
        <taxon>Ichnoviriform</taxon>
    </lineage>
</organism>
<dbReference type="OrthoDB" id="27367at10239"/>
<dbReference type="PANTHER" id="PTHR46680">
    <property type="entry name" value="NF-KAPPA-B INHIBITOR ALPHA"/>
    <property type="match status" value="1"/>
</dbReference>
<evidence type="ECO:0000256" key="1">
    <source>
        <dbReference type="ARBA" id="ARBA00022581"/>
    </source>
</evidence>
<dbReference type="InterPro" id="IPR036770">
    <property type="entry name" value="Ankyrin_rpt-contain_sf"/>
</dbReference>
<evidence type="ECO:0000313" key="6">
    <source>
        <dbReference type="EMBL" id="BAF45667.1"/>
    </source>
</evidence>
<dbReference type="InterPro" id="IPR051070">
    <property type="entry name" value="NF-kappa-B_inhibitor"/>
</dbReference>
<dbReference type="PANTHER" id="PTHR46680:SF3">
    <property type="entry name" value="NF-KAPPA-B INHIBITOR CACTUS"/>
    <property type="match status" value="1"/>
</dbReference>
<dbReference type="GO" id="GO:0071356">
    <property type="term" value="P:cellular response to tumor necrosis factor"/>
    <property type="evidence" value="ECO:0007669"/>
    <property type="project" value="TreeGrafter"/>
</dbReference>
<evidence type="ECO:0000256" key="5">
    <source>
        <dbReference type="ARBA" id="ARBA00037244"/>
    </source>
</evidence>
<dbReference type="EMBL" id="AB291177">
    <property type="protein sequence ID" value="BAF45667.1"/>
    <property type="molecule type" value="Genomic_DNA"/>
</dbReference>